<dbReference type="EC" id="6.3.3.2" evidence="5"/>
<dbReference type="PANTHER" id="PTHR23407:SF1">
    <property type="entry name" value="5-FORMYLTETRAHYDROFOLATE CYCLO-LIGASE"/>
    <property type="match status" value="1"/>
</dbReference>
<keyword evidence="6" id="KW-0436">Ligase</keyword>
<keyword evidence="7" id="KW-1185">Reference proteome</keyword>
<keyword evidence="5" id="KW-0479">Metal-binding</keyword>
<dbReference type="GO" id="GO:0030272">
    <property type="term" value="F:5-formyltetrahydrofolate cyclo-ligase activity"/>
    <property type="evidence" value="ECO:0007669"/>
    <property type="project" value="UniProtKB-EC"/>
</dbReference>
<dbReference type="SUPFAM" id="SSF100950">
    <property type="entry name" value="NagB/RpiA/CoA transferase-like"/>
    <property type="match status" value="1"/>
</dbReference>
<evidence type="ECO:0000256" key="2">
    <source>
        <dbReference type="ARBA" id="ARBA00022741"/>
    </source>
</evidence>
<dbReference type="OrthoDB" id="9801938at2"/>
<evidence type="ECO:0000256" key="1">
    <source>
        <dbReference type="ARBA" id="ARBA00010638"/>
    </source>
</evidence>
<comment type="similarity">
    <text evidence="1 5">Belongs to the 5-formyltetrahydrofolate cyclo-ligase family.</text>
</comment>
<dbReference type="Proteomes" id="UP000245423">
    <property type="component" value="Chromosome 1"/>
</dbReference>
<dbReference type="Gene3D" id="3.40.50.10420">
    <property type="entry name" value="NagB/RpiA/CoA transferase-like"/>
    <property type="match status" value="1"/>
</dbReference>
<dbReference type="EMBL" id="LT669839">
    <property type="protein sequence ID" value="SHD75602.1"/>
    <property type="molecule type" value="Genomic_DNA"/>
</dbReference>
<keyword evidence="2 4" id="KW-0547">Nucleotide-binding</keyword>
<feature type="binding site" evidence="4">
    <location>
        <position position="54"/>
    </location>
    <ligand>
        <name>substrate</name>
    </ligand>
</feature>
<name>M1ZDY9_9FIRM</name>
<evidence type="ECO:0000313" key="6">
    <source>
        <dbReference type="EMBL" id="SHD75602.1"/>
    </source>
</evidence>
<evidence type="ECO:0000256" key="4">
    <source>
        <dbReference type="PIRSR" id="PIRSR006806-1"/>
    </source>
</evidence>
<dbReference type="GO" id="GO:0035999">
    <property type="term" value="P:tetrahydrofolate interconversion"/>
    <property type="evidence" value="ECO:0007669"/>
    <property type="project" value="TreeGrafter"/>
</dbReference>
<dbReference type="Pfam" id="PF01812">
    <property type="entry name" value="5-FTHF_cyc-lig"/>
    <property type="match status" value="1"/>
</dbReference>
<dbReference type="RefSeq" id="WP_005587056.1">
    <property type="nucleotide sequence ID" value="NZ_LT669839.1"/>
</dbReference>
<keyword evidence="3 4" id="KW-0067">ATP-binding</keyword>
<dbReference type="GO" id="GO:0046872">
    <property type="term" value="F:metal ion binding"/>
    <property type="evidence" value="ECO:0007669"/>
    <property type="project" value="UniProtKB-KW"/>
</dbReference>
<dbReference type="PIRSF" id="PIRSF006806">
    <property type="entry name" value="FTHF_cligase"/>
    <property type="match status" value="1"/>
</dbReference>
<feature type="binding site" evidence="4">
    <location>
        <begin position="3"/>
        <end position="7"/>
    </location>
    <ligand>
        <name>ATP</name>
        <dbReference type="ChEBI" id="CHEBI:30616"/>
    </ligand>
</feature>
<proteinExistence type="inferred from homology"/>
<evidence type="ECO:0000256" key="5">
    <source>
        <dbReference type="RuleBase" id="RU361279"/>
    </source>
</evidence>
<feature type="binding site" evidence="4">
    <location>
        <position position="49"/>
    </location>
    <ligand>
        <name>substrate</name>
    </ligand>
</feature>
<organism evidence="6 7">
    <name type="scientific">[Clostridium] ultunense Esp</name>
    <dbReference type="NCBI Taxonomy" id="1288971"/>
    <lineage>
        <taxon>Bacteria</taxon>
        <taxon>Bacillati</taxon>
        <taxon>Bacillota</taxon>
        <taxon>Tissierellia</taxon>
        <taxon>Tissierellales</taxon>
        <taxon>Tepidimicrobiaceae</taxon>
        <taxon>Schnuerera</taxon>
    </lineage>
</organism>
<dbReference type="HOGENOM" id="CLU_066245_2_2_9"/>
<evidence type="ECO:0000256" key="3">
    <source>
        <dbReference type="ARBA" id="ARBA00022840"/>
    </source>
</evidence>
<dbReference type="PANTHER" id="PTHR23407">
    <property type="entry name" value="ATPASE INHIBITOR/5-FORMYLTETRAHYDROFOLATE CYCLO-LIGASE"/>
    <property type="match status" value="1"/>
</dbReference>
<evidence type="ECO:0000313" key="7">
    <source>
        <dbReference type="Proteomes" id="UP000245423"/>
    </source>
</evidence>
<protein>
    <recommendedName>
        <fullName evidence="5">5-formyltetrahydrofolate cyclo-ligase</fullName>
        <ecNumber evidence="5">6.3.3.2</ecNumber>
    </recommendedName>
</protein>
<comment type="cofactor">
    <cofactor evidence="5">
        <name>Mg(2+)</name>
        <dbReference type="ChEBI" id="CHEBI:18420"/>
    </cofactor>
</comment>
<dbReference type="InterPro" id="IPR002698">
    <property type="entry name" value="FTHF_cligase"/>
</dbReference>
<sequence length="193" mass="22460">MDKKVLREEMLKKRAELSHEEVIKKSKAIRDRLFNLVEYKKSNFIFSFISFKDEVNTHDIIKKSITLGKRVGVPITIPNGRQLLVSEIKNFDEELEMGYYNILTPKKEYIREVSPELIDMVLVPGLIFTPTGYRVGYGGGYYDRFFSNNRQIFKVGLCYEMQIAPKVPTDIYDIPVDCIITEKRIINCAGEKY</sequence>
<dbReference type="GO" id="GO:0005524">
    <property type="term" value="F:ATP binding"/>
    <property type="evidence" value="ECO:0007669"/>
    <property type="project" value="UniProtKB-KW"/>
</dbReference>
<keyword evidence="5" id="KW-0460">Magnesium</keyword>
<dbReference type="AlphaFoldDB" id="M1ZDY9"/>
<reference evidence="6 7" key="1">
    <citation type="submission" date="2016-11" db="EMBL/GenBank/DDBJ databases">
        <authorList>
            <person name="Manzoor S."/>
        </authorList>
    </citation>
    <scope>NUCLEOTIDE SEQUENCE [LARGE SCALE GENOMIC DNA]</scope>
    <source>
        <strain evidence="6">Clostridium ultunense strain Esp</strain>
    </source>
</reference>
<accession>M1ZDY9</accession>
<dbReference type="NCBIfam" id="TIGR02727">
    <property type="entry name" value="MTHFS_bact"/>
    <property type="match status" value="1"/>
</dbReference>
<gene>
    <name evidence="6" type="ORF">CUESP1_0203</name>
</gene>
<feature type="binding site" evidence="4">
    <location>
        <begin position="134"/>
        <end position="142"/>
    </location>
    <ligand>
        <name>ATP</name>
        <dbReference type="ChEBI" id="CHEBI:30616"/>
    </ligand>
</feature>
<dbReference type="GO" id="GO:0009396">
    <property type="term" value="P:folic acid-containing compound biosynthetic process"/>
    <property type="evidence" value="ECO:0007669"/>
    <property type="project" value="TreeGrafter"/>
</dbReference>
<comment type="catalytic activity">
    <reaction evidence="5">
        <text>(6S)-5-formyl-5,6,7,8-tetrahydrofolate + ATP = (6R)-5,10-methenyltetrahydrofolate + ADP + phosphate</text>
        <dbReference type="Rhea" id="RHEA:10488"/>
        <dbReference type="ChEBI" id="CHEBI:30616"/>
        <dbReference type="ChEBI" id="CHEBI:43474"/>
        <dbReference type="ChEBI" id="CHEBI:57455"/>
        <dbReference type="ChEBI" id="CHEBI:57457"/>
        <dbReference type="ChEBI" id="CHEBI:456216"/>
        <dbReference type="EC" id="6.3.3.2"/>
    </reaction>
</comment>
<dbReference type="InterPro" id="IPR037171">
    <property type="entry name" value="NagB/RpiA_transferase-like"/>
</dbReference>
<dbReference type="InterPro" id="IPR024185">
    <property type="entry name" value="FTHF_cligase-like_sf"/>
</dbReference>